<dbReference type="Proteomes" id="UP000500857">
    <property type="component" value="Chromosome"/>
</dbReference>
<evidence type="ECO:0000256" key="1">
    <source>
        <dbReference type="ARBA" id="ARBA00022553"/>
    </source>
</evidence>
<dbReference type="Gene3D" id="3.40.50.2300">
    <property type="match status" value="1"/>
</dbReference>
<dbReference type="PANTHER" id="PTHR44591:SF3">
    <property type="entry name" value="RESPONSE REGULATORY DOMAIN-CONTAINING PROTEIN"/>
    <property type="match status" value="1"/>
</dbReference>
<dbReference type="SUPFAM" id="SSF52172">
    <property type="entry name" value="CheY-like"/>
    <property type="match status" value="1"/>
</dbReference>
<dbReference type="GO" id="GO:0000160">
    <property type="term" value="P:phosphorelay signal transduction system"/>
    <property type="evidence" value="ECO:0007669"/>
    <property type="project" value="InterPro"/>
</dbReference>
<keyword evidence="5" id="KW-1185">Reference proteome</keyword>
<evidence type="ECO:0000313" key="5">
    <source>
        <dbReference type="Proteomes" id="UP000500857"/>
    </source>
</evidence>
<evidence type="ECO:0000313" key="4">
    <source>
        <dbReference type="EMBL" id="QIZ70246.1"/>
    </source>
</evidence>
<reference evidence="4 5" key="1">
    <citation type="submission" date="2020-04" db="EMBL/GenBank/DDBJ databases">
        <authorList>
            <person name="Basu S."/>
            <person name="Maruthanayagam V."/>
            <person name="Chakraborty S."/>
            <person name="Pramanik A."/>
            <person name="Mukherjee J."/>
            <person name="Brink B."/>
        </authorList>
    </citation>
    <scope>NUCLEOTIDE SEQUENCE [LARGE SCALE GENOMIC DNA]</scope>
    <source>
        <strain evidence="4 5">AP17</strain>
    </source>
</reference>
<dbReference type="PANTHER" id="PTHR44591">
    <property type="entry name" value="STRESS RESPONSE REGULATOR PROTEIN 1"/>
    <property type="match status" value="1"/>
</dbReference>
<keyword evidence="1 2" id="KW-0597">Phosphoprotein</keyword>
<gene>
    <name evidence="4" type="ORF">HCG48_06395</name>
</gene>
<dbReference type="InterPro" id="IPR011006">
    <property type="entry name" value="CheY-like_superfamily"/>
</dbReference>
<proteinExistence type="predicted"/>
<sequence length="127" mass="14066">MKQILVVDDSATMRRMVRASLQSLPDVTFGEASTGLEAIEQLAISSVDLIVLDLNMPDMHGLEAIEFVRGHDLYRAIPIVVLTTRGDDNSRERAMSAGASRYLTKPFDPRTLAREVLDLLKQPIAND</sequence>
<evidence type="ECO:0000259" key="3">
    <source>
        <dbReference type="PROSITE" id="PS50110"/>
    </source>
</evidence>
<dbReference type="EMBL" id="CP051167">
    <property type="protein sequence ID" value="QIZ70246.1"/>
    <property type="molecule type" value="Genomic_DNA"/>
</dbReference>
<feature type="modified residue" description="4-aspartylphosphate" evidence="2">
    <location>
        <position position="53"/>
    </location>
</feature>
<dbReference type="SMART" id="SM00448">
    <property type="entry name" value="REC"/>
    <property type="match status" value="1"/>
</dbReference>
<protein>
    <submittedName>
        <fullName evidence="4">Response regulator</fullName>
    </submittedName>
</protein>
<dbReference type="PROSITE" id="PS50110">
    <property type="entry name" value="RESPONSE_REGULATORY"/>
    <property type="match status" value="1"/>
</dbReference>
<dbReference type="InterPro" id="IPR050595">
    <property type="entry name" value="Bact_response_regulator"/>
</dbReference>
<organism evidence="4 5">
    <name type="scientific">Oxynema aestuarii AP17</name>
    <dbReference type="NCBI Taxonomy" id="2064643"/>
    <lineage>
        <taxon>Bacteria</taxon>
        <taxon>Bacillati</taxon>
        <taxon>Cyanobacteriota</taxon>
        <taxon>Cyanophyceae</taxon>
        <taxon>Oscillatoriophycideae</taxon>
        <taxon>Oscillatoriales</taxon>
        <taxon>Oscillatoriaceae</taxon>
        <taxon>Oxynema</taxon>
        <taxon>Oxynema aestuarii</taxon>
    </lineage>
</organism>
<dbReference type="KEGG" id="oxy:HCG48_06395"/>
<evidence type="ECO:0000256" key="2">
    <source>
        <dbReference type="PROSITE-ProRule" id="PRU00169"/>
    </source>
</evidence>
<accession>A0A6H1TVL1</accession>
<name>A0A6H1TVL1_9CYAN</name>
<dbReference type="RefSeq" id="WP_168568401.1">
    <property type="nucleotide sequence ID" value="NZ_CP051167.1"/>
</dbReference>
<dbReference type="Pfam" id="PF00072">
    <property type="entry name" value="Response_reg"/>
    <property type="match status" value="1"/>
</dbReference>
<feature type="domain" description="Response regulatory" evidence="3">
    <location>
        <begin position="3"/>
        <end position="120"/>
    </location>
</feature>
<dbReference type="AlphaFoldDB" id="A0A6H1TVL1"/>
<dbReference type="InterPro" id="IPR001789">
    <property type="entry name" value="Sig_transdc_resp-reg_receiver"/>
</dbReference>